<reference evidence="9" key="1">
    <citation type="journal article" date="2019" name="Int. J. Syst. Evol. Microbiol.">
        <title>The Global Catalogue of Microorganisms (GCM) 10K type strain sequencing project: providing services to taxonomists for standard genome sequencing and annotation.</title>
        <authorList>
            <consortium name="The Broad Institute Genomics Platform"/>
            <consortium name="The Broad Institute Genome Sequencing Center for Infectious Disease"/>
            <person name="Wu L."/>
            <person name="Ma J."/>
        </authorList>
    </citation>
    <scope>NUCLEOTIDE SEQUENCE [LARGE SCALE GENOMIC DNA]</scope>
    <source>
        <strain evidence="9">CGMCC 1.15407</strain>
    </source>
</reference>
<evidence type="ECO:0000259" key="6">
    <source>
        <dbReference type="Pfam" id="PF07980"/>
    </source>
</evidence>
<evidence type="ECO:0000256" key="2">
    <source>
        <dbReference type="ARBA" id="ARBA00006275"/>
    </source>
</evidence>
<comment type="similarity">
    <text evidence="2">Belongs to the SusD family.</text>
</comment>
<name>A0ABQ1UPI1_9BACT</name>
<dbReference type="SUPFAM" id="SSF48452">
    <property type="entry name" value="TPR-like"/>
    <property type="match status" value="1"/>
</dbReference>
<evidence type="ECO:0000256" key="1">
    <source>
        <dbReference type="ARBA" id="ARBA00004442"/>
    </source>
</evidence>
<dbReference type="InterPro" id="IPR033985">
    <property type="entry name" value="SusD-like_N"/>
</dbReference>
<gene>
    <name evidence="8" type="ORF">GCM10011339_07860</name>
</gene>
<evidence type="ECO:0000256" key="3">
    <source>
        <dbReference type="ARBA" id="ARBA00022729"/>
    </source>
</evidence>
<feature type="domain" description="RagB/SusD" evidence="6">
    <location>
        <begin position="293"/>
        <end position="620"/>
    </location>
</feature>
<dbReference type="InterPro" id="IPR011990">
    <property type="entry name" value="TPR-like_helical_dom_sf"/>
</dbReference>
<dbReference type="EMBL" id="BMIU01000002">
    <property type="protein sequence ID" value="GGF22168.1"/>
    <property type="molecule type" value="Genomic_DNA"/>
</dbReference>
<keyword evidence="3" id="KW-0732">Signal</keyword>
<keyword evidence="5" id="KW-0998">Cell outer membrane</keyword>
<dbReference type="Gene3D" id="1.25.40.390">
    <property type="match status" value="1"/>
</dbReference>
<comment type="subcellular location">
    <subcellularLocation>
        <location evidence="1">Cell outer membrane</location>
    </subcellularLocation>
</comment>
<feature type="domain" description="SusD-like N-terminal" evidence="7">
    <location>
        <begin position="25"/>
        <end position="218"/>
    </location>
</feature>
<dbReference type="InterPro" id="IPR012944">
    <property type="entry name" value="SusD_RagB_dom"/>
</dbReference>
<dbReference type="PROSITE" id="PS51257">
    <property type="entry name" value="PROKAR_LIPOPROTEIN"/>
    <property type="match status" value="1"/>
</dbReference>
<evidence type="ECO:0000256" key="5">
    <source>
        <dbReference type="ARBA" id="ARBA00023237"/>
    </source>
</evidence>
<dbReference type="Pfam" id="PF14322">
    <property type="entry name" value="SusD-like_3"/>
    <property type="match status" value="1"/>
</dbReference>
<dbReference type="Pfam" id="PF07980">
    <property type="entry name" value="SusD_RagB"/>
    <property type="match status" value="1"/>
</dbReference>
<keyword evidence="9" id="KW-1185">Reference proteome</keyword>
<accession>A0ABQ1UPI1</accession>
<evidence type="ECO:0000256" key="4">
    <source>
        <dbReference type="ARBA" id="ARBA00023136"/>
    </source>
</evidence>
<protein>
    <submittedName>
        <fullName evidence="8">Membrane protein</fullName>
    </submittedName>
</protein>
<organism evidence="8 9">
    <name type="scientific">Echinicola rosea</name>
    <dbReference type="NCBI Taxonomy" id="1807691"/>
    <lineage>
        <taxon>Bacteria</taxon>
        <taxon>Pseudomonadati</taxon>
        <taxon>Bacteroidota</taxon>
        <taxon>Cytophagia</taxon>
        <taxon>Cytophagales</taxon>
        <taxon>Cyclobacteriaceae</taxon>
        <taxon>Echinicola</taxon>
    </lineage>
</organism>
<proteinExistence type="inferred from homology"/>
<dbReference type="Proteomes" id="UP000647339">
    <property type="component" value="Unassembled WGS sequence"/>
</dbReference>
<evidence type="ECO:0000313" key="9">
    <source>
        <dbReference type="Proteomes" id="UP000647339"/>
    </source>
</evidence>
<keyword evidence="4" id="KW-0472">Membrane</keyword>
<evidence type="ECO:0000259" key="7">
    <source>
        <dbReference type="Pfam" id="PF14322"/>
    </source>
</evidence>
<evidence type="ECO:0000313" key="8">
    <source>
        <dbReference type="EMBL" id="GGF22168.1"/>
    </source>
</evidence>
<comment type="caution">
    <text evidence="8">The sequence shown here is derived from an EMBL/GenBank/DDBJ whole genome shotgun (WGS) entry which is preliminary data.</text>
</comment>
<sequence>MMKLSKLTITLAVVAGLLMSSCESDWLDREPPNILLDDQVWNDAGSITGVLSNFYDRLPAHTSLQAGWVDFAAYDEATWSGYTGNDYLNNLLTYDYGRWGLWDYNLIRDINLSIDKLNTFSSLPEDQRTQFISELRFIRAFVYFEHVKRMGGVPIITEELIYDFSGDPTYLQYPRNTEQEVYDFVISEMEAIMPTLGNGESISRANRFVALAVVSRAALYAGSIAKYNNLMPSPISLPGGEVGIPASAADGYFTKSLEASRTILQEGGYALYNNNPDLGENFYEAIVSKSSNTEVIWVQDYLASADKRHWFTYDNVARSAREDNLASSALTPILNLVEDYEYLDGSSGELRTRTADGSDYIYYDNVEDIFANKDARLYGTIIYPGAPFRGQEIFMQAGVMEWNGSGYDMIEFADQQPDLGSVYTDGGILKSEAGPHRSLQDVSNTGFYLRKYVDDTPGSSTRGNLSEVWWVRFRLGEIYLNAAEAAFELGESGEALGYVNTLRERAGFGANSLSSVTLAQIRHERRVELAFEDHVVWDYKRWRVAHLKWSGSTDNPESMAYSLYPYRVIRPGDPRDGKYVFVKEVVPRFRAPRFFRLGNYYSRIGQNIIDANPKIVRNPFH</sequence>